<dbReference type="KEGG" id="pxu:106123805"/>
<protein>
    <submittedName>
        <fullName evidence="3">Uncharacterized protein LOC106123805</fullName>
    </submittedName>
</protein>
<dbReference type="AlphaFoldDB" id="A0AAJ7EFP4"/>
<keyword evidence="2" id="KW-0732">Signal</keyword>
<dbReference type="RefSeq" id="XP_013175665.1">
    <property type="nucleotide sequence ID" value="XM_013320211.1"/>
</dbReference>
<dbReference type="GeneID" id="106123805"/>
<feature type="region of interest" description="Disordered" evidence="1">
    <location>
        <begin position="164"/>
        <end position="190"/>
    </location>
</feature>
<accession>A0AAJ7EFP4</accession>
<reference evidence="3" key="1">
    <citation type="submission" date="2025-08" db="UniProtKB">
        <authorList>
            <consortium name="RefSeq"/>
        </authorList>
    </citation>
    <scope>IDENTIFICATION</scope>
</reference>
<evidence type="ECO:0000256" key="2">
    <source>
        <dbReference type="SAM" id="SignalP"/>
    </source>
</evidence>
<feature type="signal peptide" evidence="2">
    <location>
        <begin position="1"/>
        <end position="21"/>
    </location>
</feature>
<evidence type="ECO:0000256" key="1">
    <source>
        <dbReference type="SAM" id="MobiDB-lite"/>
    </source>
</evidence>
<gene>
    <name evidence="3" type="primary">LOC106123805</name>
</gene>
<feature type="chain" id="PRO_5042535926" evidence="2">
    <location>
        <begin position="22"/>
        <end position="411"/>
    </location>
</feature>
<evidence type="ECO:0000313" key="3">
    <source>
        <dbReference type="RefSeq" id="XP_013175665.1"/>
    </source>
</evidence>
<proteinExistence type="predicted"/>
<sequence length="411" mass="44915">MVHRTAGFVVLQLIAIQNVYSQVVNRVVPNCGQNIVPELMIGTPTVTPLVMERPYEVAPTIIQDSSVANSLANALQLLVVSNLLSTTLPSPNCEVLAPAFAPIEMLAPNYAPVELLKFIGIETMSARVLEFLIIDGLICAVFASYLPQGTQYFQVPGQQYYQIPSTPSHSTTNPYASTHSHTTVNSYTPPSSSVYQPSASLYHDYSYSPASPQITTYKPPVAPVTPVQPPKEPPLIPTKPKISPTLPSKGFDSNVLNNLAIALQLLIVSNLLNSPISESLPNMRNGIQQKIEYETIQPANSHAIYTNEGLPQYQTQDYQAYFESNPYESPNPSYPNANYLGSSHNLGGLLGAIPPATPRQGLKLQSPYDALANGFAEHQPVFEQNKRDFQSPYAAILAADNTKDLFSMDFY</sequence>
<dbReference type="Proteomes" id="UP000694872">
    <property type="component" value="Unplaced"/>
</dbReference>
<name>A0AAJ7EFP4_PAPXU</name>
<organism evidence="3">
    <name type="scientific">Papilio xuthus</name>
    <name type="common">Asian swallowtail butterfly</name>
    <dbReference type="NCBI Taxonomy" id="66420"/>
    <lineage>
        <taxon>Eukaryota</taxon>
        <taxon>Metazoa</taxon>
        <taxon>Ecdysozoa</taxon>
        <taxon>Arthropoda</taxon>
        <taxon>Hexapoda</taxon>
        <taxon>Insecta</taxon>
        <taxon>Pterygota</taxon>
        <taxon>Neoptera</taxon>
        <taxon>Endopterygota</taxon>
        <taxon>Lepidoptera</taxon>
        <taxon>Glossata</taxon>
        <taxon>Ditrysia</taxon>
        <taxon>Papilionoidea</taxon>
        <taxon>Papilionidae</taxon>
        <taxon>Papilioninae</taxon>
        <taxon>Papilio</taxon>
    </lineage>
</organism>